<feature type="transmembrane region" description="Helical" evidence="7">
    <location>
        <begin position="900"/>
        <end position="920"/>
    </location>
</feature>
<feature type="compositionally biased region" description="Basic and acidic residues" evidence="6">
    <location>
        <begin position="100"/>
        <end position="135"/>
    </location>
</feature>
<feature type="transmembrane region" description="Helical" evidence="7">
    <location>
        <begin position="739"/>
        <end position="759"/>
    </location>
</feature>
<evidence type="ECO:0000256" key="6">
    <source>
        <dbReference type="SAM" id="MobiDB-lite"/>
    </source>
</evidence>
<feature type="compositionally biased region" description="Basic and acidic residues" evidence="6">
    <location>
        <begin position="67"/>
        <end position="79"/>
    </location>
</feature>
<feature type="transmembrane region" description="Helical" evidence="7">
    <location>
        <begin position="431"/>
        <end position="454"/>
    </location>
</feature>
<dbReference type="OrthoDB" id="5970161at2759"/>
<feature type="region of interest" description="Disordered" evidence="6">
    <location>
        <begin position="100"/>
        <end position="178"/>
    </location>
</feature>
<feature type="region of interest" description="Disordered" evidence="6">
    <location>
        <begin position="350"/>
        <end position="371"/>
    </location>
</feature>
<dbReference type="InterPro" id="IPR002549">
    <property type="entry name" value="AI-2E-like"/>
</dbReference>
<feature type="compositionally biased region" description="Basic and acidic residues" evidence="6">
    <location>
        <begin position="299"/>
        <end position="312"/>
    </location>
</feature>
<feature type="transmembrane region" description="Helical" evidence="7">
    <location>
        <begin position="524"/>
        <end position="542"/>
    </location>
</feature>
<reference evidence="8 9" key="1">
    <citation type="submission" date="2018-09" db="EMBL/GenBank/DDBJ databases">
        <title>Genomic investigation of the strawberry pathogen Phytophthora fragariae indicates pathogenicity is determined by transcriptional variation in three key races.</title>
        <authorList>
            <person name="Adams T.M."/>
            <person name="Armitage A.D."/>
            <person name="Sobczyk M.K."/>
            <person name="Bates H.J."/>
            <person name="Dunwell J.M."/>
            <person name="Nellist C.F."/>
            <person name="Harrison R.J."/>
        </authorList>
    </citation>
    <scope>NUCLEOTIDE SEQUENCE [LARGE SCALE GENOMIC DNA]</scope>
    <source>
        <strain evidence="8 9">SCRP324</strain>
    </source>
</reference>
<comment type="caution">
    <text evidence="8">The sequence shown here is derived from an EMBL/GenBank/DDBJ whole genome shotgun (WGS) entry which is preliminary data.</text>
</comment>
<protein>
    <recommendedName>
        <fullName evidence="10">Transmembrane protein</fullName>
    </recommendedName>
</protein>
<dbReference type="EMBL" id="QXFU01000299">
    <property type="protein sequence ID" value="KAE9037394.1"/>
    <property type="molecule type" value="Genomic_DNA"/>
</dbReference>
<feature type="region of interest" description="Disordered" evidence="6">
    <location>
        <begin position="959"/>
        <end position="1001"/>
    </location>
</feature>
<gene>
    <name evidence="8" type="ORF">PR002_g6592</name>
</gene>
<evidence type="ECO:0000256" key="7">
    <source>
        <dbReference type="SAM" id="Phobius"/>
    </source>
</evidence>
<feature type="region of interest" description="Disordered" evidence="6">
    <location>
        <begin position="1137"/>
        <end position="1249"/>
    </location>
</feature>
<evidence type="ECO:0000256" key="4">
    <source>
        <dbReference type="ARBA" id="ARBA00022989"/>
    </source>
</evidence>
<dbReference type="PANTHER" id="PTHR21716">
    <property type="entry name" value="TRANSMEMBRANE PROTEIN"/>
    <property type="match status" value="1"/>
</dbReference>
<feature type="compositionally biased region" description="Low complexity" evidence="6">
    <location>
        <begin position="313"/>
        <end position="325"/>
    </location>
</feature>
<feature type="transmembrane region" description="Helical" evidence="7">
    <location>
        <begin position="548"/>
        <end position="566"/>
    </location>
</feature>
<keyword evidence="4 7" id="KW-1133">Transmembrane helix</keyword>
<proteinExistence type="inferred from homology"/>
<sequence length="1410" mass="154831">MMAGGDVKGRTQTMARSEDRPSDDDGSDSASDRSSDYDYDSDSSDRSSNEGSENASEDEVESETEEAAAKKERVRADVDEMRRMMADMDAVRARLQMRFTAERQARQDRIAREDREREEQDAARRRCVEEARARQVEASVQTDVGGDSQMKVHPSQRGSGLQHPVPDAASAAGDRSLSAVDGDAGFADVAPNKVKPAGLSLYDLVKASGFNSSRMTRSPVHPPTALSPTCDKHELAGTKRQEHSHSPAPVVKRDWDGADSQPSNDQDSVLGGHTGRATSASRHHAASVGSARSSFPQSKSERSLRPSHRYDENSPSASNSFASSGADNQAAVLSDLTQQRDYRFNAAALLNASKQDPHSSTDGNSGKTDEQREMEAIQCLLFGGRRLLMSACLRSSKANYRIPESRENVVVARASTAKLSWRTMAEFVEMILAQLIGNISTALILVLIYFNFLLFENYLRLIVWAVLCSQALRQAKNNVISVLQYLSDDTDVDRYGFLTCVFSKSAEIFISHPHDGSRRTAKELFLNYGIFLFSLIGAVSIWMRMYSWVSFLNVIIGFWIAALSLIKILDRRIFYYRYFFSDEVLVSVLLILGFFITGAFVVLFLGTESYLEGSRAATDLSDWVQENFINDERTRQVWSEQVENSRAMISQAISGVENNYNDTMWWPPLKGLVKTYYLDAKSSDGNVTAHTSFFSRLSLPENMTLIQAVTFAYSKVDSVNLTSVQLTDWTSKGLEVSSIAVGSVAQLVFLVCTLLIAFVSLGIRSFFLISSMFYLLCMNWDPIEKLVQDLLPIQVDKRPEVVRSLRKVIEGVFFLPLKMASIHAIVTMVSFTIVNADFMYLATTVTFFISIVPIIPPYLVCVPWVFSIGLTSSVVKALALFAVQYVAFTVLDEMLYEKSIVALNAYVSALSVVFGVYVFGFEGVIFGPLIVCGVTFAYDVSNHGIQAAQDEYGKSDEVKQGSLLDGSDGEGSHSTTSSVDGDDQEKKESTEPADEDGDQGLNTNIFSNAMYRVISGPLVDRVRRRLSIDIATEGSVCVTLVIEGLKTTRKVRFVVNKSWSQKTLHDNIRRMLHVLSVECISTADGAEVLSPLHIMADEVLHVKVRSKHRLHLYTDSYSDSHGRVSFPVRTLSPSYHGIRTSVPSFPPPSSSDKSAKKNTGTPPKLKRAGSLSPTVAHGATGGQRQLHDRLQRKSGGVTVHYEGGMRRRGSYSGASTQLPAVRRSTTHSSPREKIVLQPSPSPLVAKGSSISTPSLAQDYELLSDEGFHTPGKALSTYDGEGINNADASTDGSSVLDLPSPASVESTKKGKPKLNFVDLSDSGSFTTSPVSCDASDPFGGADDDDEAEDNVAIETTVEAAPEVKPLEKAHRRISLKTRQGAKLIFSPLAVDPKKMPAKSYLSSEDENEKEK</sequence>
<keyword evidence="3 7" id="KW-0812">Transmembrane</keyword>
<comment type="subcellular location">
    <subcellularLocation>
        <location evidence="1">Membrane</location>
        <topology evidence="1">Multi-pass membrane protein</topology>
    </subcellularLocation>
</comment>
<dbReference type="Proteomes" id="UP000435112">
    <property type="component" value="Unassembled WGS sequence"/>
</dbReference>
<feature type="transmembrane region" description="Helical" evidence="7">
    <location>
        <begin position="864"/>
        <end position="888"/>
    </location>
</feature>
<organism evidence="8 9">
    <name type="scientific">Phytophthora rubi</name>
    <dbReference type="NCBI Taxonomy" id="129364"/>
    <lineage>
        <taxon>Eukaryota</taxon>
        <taxon>Sar</taxon>
        <taxon>Stramenopiles</taxon>
        <taxon>Oomycota</taxon>
        <taxon>Peronosporomycetes</taxon>
        <taxon>Peronosporales</taxon>
        <taxon>Peronosporaceae</taxon>
        <taxon>Phytophthora</taxon>
    </lineage>
</organism>
<feature type="compositionally biased region" description="Polar residues" evidence="6">
    <location>
        <begin position="352"/>
        <end position="366"/>
    </location>
</feature>
<evidence type="ECO:0000256" key="3">
    <source>
        <dbReference type="ARBA" id="ARBA00022692"/>
    </source>
</evidence>
<feature type="region of interest" description="Disordered" evidence="6">
    <location>
        <begin position="1324"/>
        <end position="1346"/>
    </location>
</feature>
<feature type="transmembrane region" description="Helical" evidence="7">
    <location>
        <begin position="578"/>
        <end position="605"/>
    </location>
</feature>
<evidence type="ECO:0000256" key="1">
    <source>
        <dbReference type="ARBA" id="ARBA00004141"/>
    </source>
</evidence>
<evidence type="ECO:0000256" key="5">
    <source>
        <dbReference type="ARBA" id="ARBA00023136"/>
    </source>
</evidence>
<feature type="region of interest" description="Disordered" evidence="6">
    <location>
        <begin position="1272"/>
        <end position="1308"/>
    </location>
</feature>
<feature type="region of interest" description="Disordered" evidence="6">
    <location>
        <begin position="1"/>
        <end position="79"/>
    </location>
</feature>
<accession>A0A6A3N6U6</accession>
<dbReference type="Pfam" id="PF01594">
    <property type="entry name" value="AI-2E_transport"/>
    <property type="match status" value="1"/>
</dbReference>
<comment type="similarity">
    <text evidence="2">Belongs to the autoinducer-2 exporter (AI-2E) (TC 2.A.86) family.</text>
</comment>
<evidence type="ECO:0008006" key="10">
    <source>
        <dbReference type="Google" id="ProtNLM"/>
    </source>
</evidence>
<keyword evidence="5 7" id="KW-0472">Membrane</keyword>
<feature type="compositionally biased region" description="Acidic residues" evidence="6">
    <location>
        <begin position="55"/>
        <end position="66"/>
    </location>
</feature>
<feature type="transmembrane region" description="Helical" evidence="7">
    <location>
        <begin position="838"/>
        <end position="858"/>
    </location>
</feature>
<feature type="region of interest" description="Disordered" evidence="6">
    <location>
        <begin position="212"/>
        <end position="325"/>
    </location>
</feature>
<name>A0A6A3N6U6_9STRA</name>
<evidence type="ECO:0000313" key="8">
    <source>
        <dbReference type="EMBL" id="KAE9037394.1"/>
    </source>
</evidence>
<feature type="compositionally biased region" description="Basic and acidic residues" evidence="6">
    <location>
        <begin position="230"/>
        <end position="256"/>
    </location>
</feature>
<dbReference type="GO" id="GO:0016020">
    <property type="term" value="C:membrane"/>
    <property type="evidence" value="ECO:0007669"/>
    <property type="project" value="UniProtKB-SubCell"/>
</dbReference>
<evidence type="ECO:0000256" key="2">
    <source>
        <dbReference type="ARBA" id="ARBA00009773"/>
    </source>
</evidence>
<evidence type="ECO:0000313" key="9">
    <source>
        <dbReference type="Proteomes" id="UP000435112"/>
    </source>
</evidence>
<dbReference type="PANTHER" id="PTHR21716:SF4">
    <property type="entry name" value="TRANSMEMBRANE PROTEIN 245"/>
    <property type="match status" value="1"/>
</dbReference>